<reference evidence="7 8" key="1">
    <citation type="submission" date="2019-12" db="EMBL/GenBank/DDBJ databases">
        <authorList>
            <person name="Huq M.A."/>
        </authorList>
    </citation>
    <scope>NUCLEOTIDE SEQUENCE [LARGE SCALE GENOMIC DNA]</scope>
    <source>
        <strain evidence="7 8">MAH-25</strain>
    </source>
</reference>
<keyword evidence="2 4" id="KW-0472">Membrane</keyword>
<dbReference type="InterPro" id="IPR036737">
    <property type="entry name" value="OmpA-like_sf"/>
</dbReference>
<feature type="chain" id="PRO_5026740152" evidence="5">
    <location>
        <begin position="24"/>
        <end position="197"/>
    </location>
</feature>
<evidence type="ECO:0000256" key="3">
    <source>
        <dbReference type="ARBA" id="ARBA00023237"/>
    </source>
</evidence>
<dbReference type="GO" id="GO:0009279">
    <property type="term" value="C:cell outer membrane"/>
    <property type="evidence" value="ECO:0007669"/>
    <property type="project" value="UniProtKB-SubCell"/>
</dbReference>
<dbReference type="SUPFAM" id="SSF103088">
    <property type="entry name" value="OmpA-like"/>
    <property type="match status" value="1"/>
</dbReference>
<dbReference type="PANTHER" id="PTHR30329">
    <property type="entry name" value="STATOR ELEMENT OF FLAGELLAR MOTOR COMPLEX"/>
    <property type="match status" value="1"/>
</dbReference>
<evidence type="ECO:0000313" key="7">
    <source>
        <dbReference type="EMBL" id="MVQ32024.1"/>
    </source>
</evidence>
<evidence type="ECO:0000256" key="4">
    <source>
        <dbReference type="PROSITE-ProRule" id="PRU00473"/>
    </source>
</evidence>
<keyword evidence="8" id="KW-1185">Reference proteome</keyword>
<keyword evidence="5" id="KW-0732">Signal</keyword>
<organism evidence="7 8">
    <name type="scientific">Ramlibacter pinisoli</name>
    <dbReference type="NCBI Taxonomy" id="2682844"/>
    <lineage>
        <taxon>Bacteria</taxon>
        <taxon>Pseudomonadati</taxon>
        <taxon>Pseudomonadota</taxon>
        <taxon>Betaproteobacteria</taxon>
        <taxon>Burkholderiales</taxon>
        <taxon>Comamonadaceae</taxon>
        <taxon>Ramlibacter</taxon>
    </lineage>
</organism>
<dbReference type="RefSeq" id="WP_157400018.1">
    <property type="nucleotide sequence ID" value="NZ_WSEL01000009.1"/>
</dbReference>
<dbReference type="CDD" id="cd07185">
    <property type="entry name" value="OmpA_C-like"/>
    <property type="match status" value="1"/>
</dbReference>
<comment type="subcellular location">
    <subcellularLocation>
        <location evidence="1">Cell outer membrane</location>
    </subcellularLocation>
</comment>
<evidence type="ECO:0000256" key="1">
    <source>
        <dbReference type="ARBA" id="ARBA00004442"/>
    </source>
</evidence>
<dbReference type="Pfam" id="PF00691">
    <property type="entry name" value="OmpA"/>
    <property type="match status" value="1"/>
</dbReference>
<dbReference type="PRINTS" id="PR01021">
    <property type="entry name" value="OMPADOMAIN"/>
</dbReference>
<feature type="domain" description="OmpA-like" evidence="6">
    <location>
        <begin position="83"/>
        <end position="197"/>
    </location>
</feature>
<dbReference type="PROSITE" id="PS51123">
    <property type="entry name" value="OMPA_2"/>
    <property type="match status" value="1"/>
</dbReference>
<dbReference type="InterPro" id="IPR006664">
    <property type="entry name" value="OMP_bac"/>
</dbReference>
<evidence type="ECO:0000256" key="2">
    <source>
        <dbReference type="ARBA" id="ARBA00023136"/>
    </source>
</evidence>
<dbReference type="EMBL" id="WSEL01000009">
    <property type="protein sequence ID" value="MVQ32024.1"/>
    <property type="molecule type" value="Genomic_DNA"/>
</dbReference>
<sequence>MIRYLSTLVLALAAALLMSQARAEKVVIYREGQLVNPQEVAQVLGKTRGIQLLDGGATGGSARSATAAALPARAPGAAASEKANAEAAALSLPVRFAFASAEILPAARDQLDALAKGIKLLPSDSAVTIEGHTDAVGDGAYNLALSRARAQSVRDYLVQQHGIDAARLKTVGFGKEQPIEGSDPCAALNRRVQFRGS</sequence>
<keyword evidence="3" id="KW-0998">Cell outer membrane</keyword>
<dbReference type="Proteomes" id="UP000469385">
    <property type="component" value="Unassembled WGS sequence"/>
</dbReference>
<proteinExistence type="predicted"/>
<dbReference type="InterPro" id="IPR006665">
    <property type="entry name" value="OmpA-like"/>
</dbReference>
<dbReference type="Gene3D" id="3.30.1330.60">
    <property type="entry name" value="OmpA-like domain"/>
    <property type="match status" value="1"/>
</dbReference>
<protein>
    <submittedName>
        <fullName evidence="7">OmpA family protein</fullName>
    </submittedName>
</protein>
<dbReference type="PANTHER" id="PTHR30329:SF21">
    <property type="entry name" value="LIPOPROTEIN YIAD-RELATED"/>
    <property type="match status" value="1"/>
</dbReference>
<name>A0A6N8IYG8_9BURK</name>
<evidence type="ECO:0000313" key="8">
    <source>
        <dbReference type="Proteomes" id="UP000469385"/>
    </source>
</evidence>
<feature type="signal peptide" evidence="5">
    <location>
        <begin position="1"/>
        <end position="23"/>
    </location>
</feature>
<dbReference type="InterPro" id="IPR050330">
    <property type="entry name" value="Bact_OuterMem_StrucFunc"/>
</dbReference>
<dbReference type="AlphaFoldDB" id="A0A6N8IYG8"/>
<accession>A0A6N8IYG8</accession>
<evidence type="ECO:0000256" key="5">
    <source>
        <dbReference type="SAM" id="SignalP"/>
    </source>
</evidence>
<comment type="caution">
    <text evidence="7">The sequence shown here is derived from an EMBL/GenBank/DDBJ whole genome shotgun (WGS) entry which is preliminary data.</text>
</comment>
<gene>
    <name evidence="7" type="ORF">GON04_21370</name>
</gene>
<evidence type="ECO:0000259" key="6">
    <source>
        <dbReference type="PROSITE" id="PS51123"/>
    </source>
</evidence>